<dbReference type="PANTHER" id="PTHR23513:SF6">
    <property type="entry name" value="MAJOR FACILITATOR SUPERFAMILY ASSOCIATED DOMAIN-CONTAINING PROTEIN"/>
    <property type="match status" value="1"/>
</dbReference>
<feature type="transmembrane region" description="Helical" evidence="6">
    <location>
        <begin position="259"/>
        <end position="280"/>
    </location>
</feature>
<name>A0ABQ3HUH8_9SPHI</name>
<evidence type="ECO:0000256" key="6">
    <source>
        <dbReference type="SAM" id="Phobius"/>
    </source>
</evidence>
<dbReference type="Gene3D" id="1.20.1250.20">
    <property type="entry name" value="MFS general substrate transporter like domains"/>
    <property type="match status" value="1"/>
</dbReference>
<evidence type="ECO:0000256" key="4">
    <source>
        <dbReference type="ARBA" id="ARBA00022989"/>
    </source>
</evidence>
<keyword evidence="3 6" id="KW-0812">Transmembrane</keyword>
<dbReference type="SUPFAM" id="SSF103473">
    <property type="entry name" value="MFS general substrate transporter"/>
    <property type="match status" value="1"/>
</dbReference>
<accession>A0ABQ3HUH8</accession>
<keyword evidence="9" id="KW-1185">Reference proteome</keyword>
<evidence type="ECO:0000313" key="9">
    <source>
        <dbReference type="Proteomes" id="UP000620550"/>
    </source>
</evidence>
<dbReference type="PANTHER" id="PTHR23513">
    <property type="entry name" value="INTEGRAL MEMBRANE EFFLUX PROTEIN-RELATED"/>
    <property type="match status" value="1"/>
</dbReference>
<dbReference type="InterPro" id="IPR020846">
    <property type="entry name" value="MFS_dom"/>
</dbReference>
<proteinExistence type="predicted"/>
<dbReference type="Proteomes" id="UP000620550">
    <property type="component" value="Unassembled WGS sequence"/>
</dbReference>
<feature type="transmembrane region" description="Helical" evidence="6">
    <location>
        <begin position="223"/>
        <end position="247"/>
    </location>
</feature>
<evidence type="ECO:0000256" key="3">
    <source>
        <dbReference type="ARBA" id="ARBA00022692"/>
    </source>
</evidence>
<dbReference type="PROSITE" id="PS50850">
    <property type="entry name" value="MFS"/>
    <property type="match status" value="1"/>
</dbReference>
<protein>
    <submittedName>
        <fullName evidence="8">MFS transporter</fullName>
    </submittedName>
</protein>
<comment type="subcellular location">
    <subcellularLocation>
        <location evidence="1">Cell membrane</location>
        <topology evidence="1">Multi-pass membrane protein</topology>
    </subcellularLocation>
</comment>
<feature type="transmembrane region" description="Helical" evidence="6">
    <location>
        <begin position="47"/>
        <end position="67"/>
    </location>
</feature>
<gene>
    <name evidence="8" type="ORF">GCM10017764_00950</name>
</gene>
<keyword evidence="5 6" id="KW-0472">Membrane</keyword>
<sequence>MYMKTHWKKKFVLIWIGQFMSLISSSAVNFAIIIWLSIEHASAEVLAYSAIAGMLPAAVIGPFAGVYIDRWDRKKTMMLADSFVALCTMVMSISFYMGHESLFLIYLMLGLRSVGSAFHMPAMQAAIPMIAPESELLRIAGVNQTIQSISSIAGPAFGALAISLMPIGNVLLLDIGGAVIAVGSLLFVHIPNPKIAEKAKASFAQVWNDLQGGFREIMHNKGLMWLFLFSTVVTFCVMPIAVLFPLLTLNHFHGGKWEMSIIEMMWGVGMLVGGGLIGLFKPSLGKVLLINCTYIVLGSSLAVSGYLPSGTFLIFAGLTVVGGVAAAVYNACFMTVLQEEVRPELMGRVFSLYFSIAIIPTVLGLLGTGWAADAIGVNYLFIILGSLIAWIGVLSFFSKPLRTLSNGQNTRGDVTSKRGVGV</sequence>
<feature type="domain" description="Major facilitator superfamily (MFS) profile" evidence="7">
    <location>
        <begin position="10"/>
        <end position="403"/>
    </location>
</feature>
<evidence type="ECO:0000313" key="8">
    <source>
        <dbReference type="EMBL" id="GHE23127.1"/>
    </source>
</evidence>
<evidence type="ECO:0000256" key="2">
    <source>
        <dbReference type="ARBA" id="ARBA00022475"/>
    </source>
</evidence>
<reference evidence="9" key="1">
    <citation type="journal article" date="2019" name="Int. J. Syst. Evol. Microbiol.">
        <title>The Global Catalogue of Microorganisms (GCM) 10K type strain sequencing project: providing services to taxonomists for standard genome sequencing and annotation.</title>
        <authorList>
            <consortium name="The Broad Institute Genomics Platform"/>
            <consortium name="The Broad Institute Genome Sequencing Center for Infectious Disease"/>
            <person name="Wu L."/>
            <person name="Ma J."/>
        </authorList>
    </citation>
    <scope>NUCLEOTIDE SEQUENCE [LARGE SCALE GENOMIC DNA]</scope>
    <source>
        <strain evidence="9">CGMCC 1.12966</strain>
    </source>
</reference>
<feature type="transmembrane region" description="Helical" evidence="6">
    <location>
        <begin position="349"/>
        <end position="371"/>
    </location>
</feature>
<organism evidence="8 9">
    <name type="scientific">Sphingobacterium griseoflavum</name>
    <dbReference type="NCBI Taxonomy" id="1474952"/>
    <lineage>
        <taxon>Bacteria</taxon>
        <taxon>Pseudomonadati</taxon>
        <taxon>Bacteroidota</taxon>
        <taxon>Sphingobacteriia</taxon>
        <taxon>Sphingobacteriales</taxon>
        <taxon>Sphingobacteriaceae</taxon>
        <taxon>Sphingobacterium</taxon>
    </lineage>
</organism>
<feature type="transmembrane region" description="Helical" evidence="6">
    <location>
        <begin position="79"/>
        <end position="97"/>
    </location>
</feature>
<dbReference type="InterPro" id="IPR011701">
    <property type="entry name" value="MFS"/>
</dbReference>
<keyword evidence="2" id="KW-1003">Cell membrane</keyword>
<feature type="transmembrane region" description="Helical" evidence="6">
    <location>
        <begin position="12"/>
        <end position="35"/>
    </location>
</feature>
<feature type="transmembrane region" description="Helical" evidence="6">
    <location>
        <begin position="171"/>
        <end position="190"/>
    </location>
</feature>
<dbReference type="CDD" id="cd06173">
    <property type="entry name" value="MFS_MefA_like"/>
    <property type="match status" value="1"/>
</dbReference>
<feature type="transmembrane region" description="Helical" evidence="6">
    <location>
        <begin position="287"/>
        <end position="307"/>
    </location>
</feature>
<evidence type="ECO:0000256" key="5">
    <source>
        <dbReference type="ARBA" id="ARBA00023136"/>
    </source>
</evidence>
<dbReference type="EMBL" id="BNAF01000001">
    <property type="protein sequence ID" value="GHE23127.1"/>
    <property type="molecule type" value="Genomic_DNA"/>
</dbReference>
<keyword evidence="4 6" id="KW-1133">Transmembrane helix</keyword>
<evidence type="ECO:0000259" key="7">
    <source>
        <dbReference type="PROSITE" id="PS50850"/>
    </source>
</evidence>
<feature type="transmembrane region" description="Helical" evidence="6">
    <location>
        <begin position="313"/>
        <end position="337"/>
    </location>
</feature>
<dbReference type="InterPro" id="IPR036259">
    <property type="entry name" value="MFS_trans_sf"/>
</dbReference>
<comment type="caution">
    <text evidence="8">The sequence shown here is derived from an EMBL/GenBank/DDBJ whole genome shotgun (WGS) entry which is preliminary data.</text>
</comment>
<evidence type="ECO:0000256" key="1">
    <source>
        <dbReference type="ARBA" id="ARBA00004651"/>
    </source>
</evidence>
<feature type="transmembrane region" description="Helical" evidence="6">
    <location>
        <begin position="377"/>
        <end position="397"/>
    </location>
</feature>
<dbReference type="Pfam" id="PF07690">
    <property type="entry name" value="MFS_1"/>
    <property type="match status" value="1"/>
</dbReference>